<comment type="caution">
    <text evidence="3">The sequence shown here is derived from an EMBL/GenBank/DDBJ whole genome shotgun (WGS) entry which is preliminary data.</text>
</comment>
<keyword evidence="2" id="KW-0732">Signal</keyword>
<dbReference type="Proteomes" id="UP000471409">
    <property type="component" value="Unassembled WGS sequence"/>
</dbReference>
<reference evidence="3 4" key="1">
    <citation type="submission" date="2020-01" db="EMBL/GenBank/DDBJ databases">
        <title>Rhizobium genotypes associated with high levels of biological nitrogen fixation by grain legumes in a temperate-maritime cropping system.</title>
        <authorList>
            <person name="Maluk M."/>
            <person name="Francesc Ferrando Molina F."/>
            <person name="Lopez Del Egido L."/>
            <person name="Lafos M."/>
            <person name="Langarica-Fuentes A."/>
            <person name="Gebre Yohannes G."/>
            <person name="Young M.W."/>
            <person name="Martin P."/>
            <person name="Gantlett R."/>
            <person name="Kenicer G."/>
            <person name="Hawes C."/>
            <person name="Begg G.S."/>
            <person name="Quilliam R.S."/>
            <person name="Squire G.R."/>
            <person name="Poole P.S."/>
            <person name="Young P.W."/>
            <person name="Iannetta P.M."/>
            <person name="James E.K."/>
        </authorList>
    </citation>
    <scope>NUCLEOTIDE SEQUENCE [LARGE SCALE GENOMIC DNA]</scope>
    <source>
        <strain evidence="3 4">JHI944</strain>
    </source>
</reference>
<accession>A0A6P0DS74</accession>
<organism evidence="3 4">
    <name type="scientific">Rhizobium leguminosarum</name>
    <dbReference type="NCBI Taxonomy" id="384"/>
    <lineage>
        <taxon>Bacteria</taxon>
        <taxon>Pseudomonadati</taxon>
        <taxon>Pseudomonadota</taxon>
        <taxon>Alphaproteobacteria</taxon>
        <taxon>Hyphomicrobiales</taxon>
        <taxon>Rhizobiaceae</taxon>
        <taxon>Rhizobium/Agrobacterium group</taxon>
        <taxon>Rhizobium</taxon>
    </lineage>
</organism>
<evidence type="ECO:0000256" key="1">
    <source>
        <dbReference type="SAM" id="Coils"/>
    </source>
</evidence>
<feature type="signal peptide" evidence="2">
    <location>
        <begin position="1"/>
        <end position="29"/>
    </location>
</feature>
<feature type="chain" id="PRO_5026992954" description="DUF4142 domain-containing protein" evidence="2">
    <location>
        <begin position="30"/>
        <end position="222"/>
    </location>
</feature>
<proteinExistence type="predicted"/>
<evidence type="ECO:0000256" key="2">
    <source>
        <dbReference type="SAM" id="SignalP"/>
    </source>
</evidence>
<dbReference type="RefSeq" id="WP_164000692.1">
    <property type="nucleotide sequence ID" value="NZ_WXXP01000083.1"/>
</dbReference>
<protein>
    <recommendedName>
        <fullName evidence="5">DUF4142 domain-containing protein</fullName>
    </recommendedName>
</protein>
<name>A0A6P0DS74_RHILE</name>
<gene>
    <name evidence="3" type="ORF">GUK36_37285</name>
</gene>
<feature type="coiled-coil region" evidence="1">
    <location>
        <begin position="55"/>
        <end position="112"/>
    </location>
</feature>
<dbReference type="EMBL" id="WXXP01000083">
    <property type="protein sequence ID" value="NEK54910.1"/>
    <property type="molecule type" value="Genomic_DNA"/>
</dbReference>
<evidence type="ECO:0008006" key="5">
    <source>
        <dbReference type="Google" id="ProtNLM"/>
    </source>
</evidence>
<sequence length="222" mass="23377">MKISNVLAVACTLAFAVLLFSVSAPDVFAASHHVSAPASWFGDISSHIPHFAATVAAMRADLDKLTQRAAAKIEELKDDMSPEAARAIAKEHADILAEAETLRGEIKTKEDEEAAAIRNAPATATQTPEAIAATRAADILDMGTRAGMETAAIQEAIRTNVGIDAFRAQAFDHMASRTAQTSPSRVVTDEAETRRNARIEALAYRLGAPLPAAGPSGAARGY</sequence>
<evidence type="ECO:0000313" key="3">
    <source>
        <dbReference type="EMBL" id="NEK54910.1"/>
    </source>
</evidence>
<evidence type="ECO:0000313" key="4">
    <source>
        <dbReference type="Proteomes" id="UP000471409"/>
    </source>
</evidence>
<dbReference type="AlphaFoldDB" id="A0A6P0DS74"/>
<keyword evidence="1" id="KW-0175">Coiled coil</keyword>
<feature type="non-terminal residue" evidence="3">
    <location>
        <position position="222"/>
    </location>
</feature>